<gene>
    <name evidence="1" type="ORF">SAMN04487894_104351</name>
</gene>
<organism evidence="1 2">
    <name type="scientific">Niabella drilacis (strain DSM 25811 / CCM 8410 / CCUG 62505 / LMG 26954 / E90)</name>
    <dbReference type="NCBI Taxonomy" id="1285928"/>
    <lineage>
        <taxon>Bacteria</taxon>
        <taxon>Pseudomonadati</taxon>
        <taxon>Bacteroidota</taxon>
        <taxon>Chitinophagia</taxon>
        <taxon>Chitinophagales</taxon>
        <taxon>Chitinophagaceae</taxon>
        <taxon>Niabella</taxon>
    </lineage>
</organism>
<keyword evidence="2" id="KW-1185">Reference proteome</keyword>
<sequence>MIHITKKIAGYYWSLYLLNDHAAGVTVYADNNENLGYIRFGADNAVPIPNQYMDNRFTINLKWSNMSHVIDLLRNEGPVYIHITIDDNNKLNYAEISTQLEPAGDGEL</sequence>
<reference evidence="2" key="1">
    <citation type="submission" date="2016-10" db="EMBL/GenBank/DDBJ databases">
        <authorList>
            <person name="Varghese N."/>
            <person name="Submissions S."/>
        </authorList>
    </citation>
    <scope>NUCLEOTIDE SEQUENCE [LARGE SCALE GENOMIC DNA]</scope>
    <source>
        <strain evidence="2">DSM 25811 / CCM 8410 / LMG 26954 / E90</strain>
    </source>
</reference>
<dbReference type="EMBL" id="FMZO01000004">
    <property type="protein sequence ID" value="SDC89783.1"/>
    <property type="molecule type" value="Genomic_DNA"/>
</dbReference>
<proteinExistence type="predicted"/>
<dbReference type="AlphaFoldDB" id="A0A1G6QBX3"/>
<evidence type="ECO:0000313" key="1">
    <source>
        <dbReference type="EMBL" id="SDC89783.1"/>
    </source>
</evidence>
<accession>A0A1G6QBX3</accession>
<protein>
    <submittedName>
        <fullName evidence="1">Uncharacterized protein</fullName>
    </submittedName>
</protein>
<dbReference type="Proteomes" id="UP000198757">
    <property type="component" value="Unassembled WGS sequence"/>
</dbReference>
<dbReference type="OrthoDB" id="1162876at2"/>
<evidence type="ECO:0000313" key="2">
    <source>
        <dbReference type="Proteomes" id="UP000198757"/>
    </source>
</evidence>
<dbReference type="RefSeq" id="WP_090389955.1">
    <property type="nucleotide sequence ID" value="NZ_FMZO01000004.1"/>
</dbReference>
<name>A0A1G6QBX3_NIADE</name>
<dbReference type="STRING" id="1285928.SAMN04487894_104351"/>